<evidence type="ECO:0000256" key="1">
    <source>
        <dbReference type="SAM" id="MobiDB-lite"/>
    </source>
</evidence>
<dbReference type="InterPro" id="IPR013467">
    <property type="entry name" value="HNH78-like"/>
</dbReference>
<name>A0A317C110_9GAMM</name>
<keyword evidence="3" id="KW-1185">Reference proteome</keyword>
<comment type="caution">
    <text evidence="2">The sequence shown here is derived from an EMBL/GenBank/DDBJ whole genome shotgun (WGS) entry which is preliminary data.</text>
</comment>
<accession>A0A317C110</accession>
<dbReference type="NCBIfam" id="TIGR02646">
    <property type="entry name" value="retron system putative HNH endonuclease"/>
    <property type="match status" value="1"/>
</dbReference>
<evidence type="ECO:0000313" key="2">
    <source>
        <dbReference type="EMBL" id="PWQ92334.1"/>
    </source>
</evidence>
<organism evidence="2 3">
    <name type="scientific">Leucothrix pacifica</name>
    <dbReference type="NCBI Taxonomy" id="1247513"/>
    <lineage>
        <taxon>Bacteria</taxon>
        <taxon>Pseudomonadati</taxon>
        <taxon>Pseudomonadota</taxon>
        <taxon>Gammaproteobacteria</taxon>
        <taxon>Thiotrichales</taxon>
        <taxon>Thiotrichaceae</taxon>
        <taxon>Leucothrix</taxon>
    </lineage>
</organism>
<protein>
    <submittedName>
        <fullName evidence="2">TIGR02646 family protein</fullName>
    </submittedName>
</protein>
<dbReference type="EMBL" id="QGKM01000095">
    <property type="protein sequence ID" value="PWQ92334.1"/>
    <property type="molecule type" value="Genomic_DNA"/>
</dbReference>
<dbReference type="RefSeq" id="WP_109839727.1">
    <property type="nucleotide sequence ID" value="NZ_QGKM01000095.1"/>
</dbReference>
<dbReference type="AlphaFoldDB" id="A0A317C110"/>
<sequence length="256" mass="29947">MRYLKRHPDCKRLKNKRNNAPTDELSAKRAWRRFNKKDTRKSCYKIQQGLCAYTELSLDDRQLGSHLEHIAPRSRFPERTFLPNNLVLSILADDYSGHLPEEQRFAGHFKKSNYADDWFITPYDERCERYFEYSATTGKVYPSQDLNETDQRKATKTILALNLNCEYLVDARLKQLSALEQKITTLLANLNIDSNQPDEHAERAFTELTATVLNPTDRRLPEFYTAKQQLLKRYRSLMINHPHLPDEFAPNAPALL</sequence>
<proteinExistence type="predicted"/>
<reference evidence="2 3" key="1">
    <citation type="submission" date="2018-05" db="EMBL/GenBank/DDBJ databases">
        <title>Leucothrix arctica sp. nov., isolated from Arctic seawater.</title>
        <authorList>
            <person name="Choi A."/>
            <person name="Baek K."/>
        </authorList>
    </citation>
    <scope>NUCLEOTIDE SEQUENCE [LARGE SCALE GENOMIC DNA]</scope>
    <source>
        <strain evidence="2 3">JCM 18388</strain>
    </source>
</reference>
<gene>
    <name evidence="2" type="ORF">DKW60_21555</name>
</gene>
<dbReference type="Proteomes" id="UP000245539">
    <property type="component" value="Unassembled WGS sequence"/>
</dbReference>
<feature type="region of interest" description="Disordered" evidence="1">
    <location>
        <begin position="1"/>
        <end position="25"/>
    </location>
</feature>
<dbReference type="OrthoDB" id="6975485at2"/>
<evidence type="ECO:0000313" key="3">
    <source>
        <dbReference type="Proteomes" id="UP000245539"/>
    </source>
</evidence>
<feature type="compositionally biased region" description="Basic and acidic residues" evidence="1">
    <location>
        <begin position="1"/>
        <end position="12"/>
    </location>
</feature>